<feature type="chain" id="PRO_5003947928" description="PA2779 family protein" evidence="2">
    <location>
        <begin position="28"/>
        <end position="131"/>
    </location>
</feature>
<dbReference type="Proteomes" id="UP000010164">
    <property type="component" value="Unassembled WGS sequence"/>
</dbReference>
<evidence type="ECO:0000256" key="1">
    <source>
        <dbReference type="SAM" id="Phobius"/>
    </source>
</evidence>
<evidence type="ECO:0000313" key="4">
    <source>
        <dbReference type="Proteomes" id="UP000010164"/>
    </source>
</evidence>
<keyword evidence="1" id="KW-1133">Transmembrane helix</keyword>
<keyword evidence="2" id="KW-0732">Signal</keyword>
<accession>L0WEX9</accession>
<name>L0WEX9_9GAMM</name>
<dbReference type="PIRSF" id="PIRSF029543">
    <property type="entry name" value="UCP029543"/>
    <property type="match status" value="1"/>
</dbReference>
<protein>
    <recommendedName>
        <fullName evidence="5">PA2779 family protein</fullName>
    </recommendedName>
</protein>
<evidence type="ECO:0000256" key="2">
    <source>
        <dbReference type="SAM" id="SignalP"/>
    </source>
</evidence>
<comment type="caution">
    <text evidence="3">The sequence shown here is derived from an EMBL/GenBank/DDBJ whole genome shotgun (WGS) entry which is preliminary data.</text>
</comment>
<keyword evidence="4" id="KW-1185">Reference proteome</keyword>
<proteinExistence type="predicted"/>
<dbReference type="InterPro" id="IPR046735">
    <property type="entry name" value="PA2779-like"/>
</dbReference>
<reference evidence="3 4" key="1">
    <citation type="journal article" date="2012" name="J. Bacteriol.">
        <title>Genome Sequence of the Alkane-Degrading Bacterium Alcanivorax hongdengensis Type Strain A-11-3.</title>
        <authorList>
            <person name="Lai Q."/>
            <person name="Shao Z."/>
        </authorList>
    </citation>
    <scope>NUCLEOTIDE SEQUENCE [LARGE SCALE GENOMIC DNA]</scope>
    <source>
        <strain evidence="3 4">A-11-3</strain>
    </source>
</reference>
<dbReference type="PATRIC" id="fig|1177179.3.peg.375"/>
<sequence>MKKSLTALLTTAALMLSQLIMVPAAQAAMIQNDTVLAQQQRADMEARVMRLMDQKAAASVLSDYGVSKDQVQSRLSHLSDQELQQLADKADDLPAGQGVVGVILAVILILVLLDLLGATNVFPAIHSLGSQ</sequence>
<keyword evidence="1" id="KW-0812">Transmembrane</keyword>
<dbReference type="OrthoDB" id="6080630at2"/>
<feature type="signal peptide" evidence="2">
    <location>
        <begin position="1"/>
        <end position="27"/>
    </location>
</feature>
<dbReference type="AlphaFoldDB" id="L0WEX9"/>
<dbReference type="RefSeq" id="WP_008927570.1">
    <property type="nucleotide sequence ID" value="NZ_AMRJ01000002.1"/>
</dbReference>
<dbReference type="EMBL" id="AMRJ01000002">
    <property type="protein sequence ID" value="EKF75586.1"/>
    <property type="molecule type" value="Genomic_DNA"/>
</dbReference>
<dbReference type="Pfam" id="PF20332">
    <property type="entry name" value="DUF6627"/>
    <property type="match status" value="1"/>
</dbReference>
<evidence type="ECO:0000313" key="3">
    <source>
        <dbReference type="EMBL" id="EKF75586.1"/>
    </source>
</evidence>
<dbReference type="eggNOG" id="ENOG5032Z0E">
    <property type="taxonomic scope" value="Bacteria"/>
</dbReference>
<dbReference type="STRING" id="1177179.A11A3_01907"/>
<dbReference type="InterPro" id="IPR016924">
    <property type="entry name" value="UCP029543"/>
</dbReference>
<feature type="transmembrane region" description="Helical" evidence="1">
    <location>
        <begin position="99"/>
        <end position="122"/>
    </location>
</feature>
<organism evidence="3 4">
    <name type="scientific">Alcanivorax hongdengensis A-11-3</name>
    <dbReference type="NCBI Taxonomy" id="1177179"/>
    <lineage>
        <taxon>Bacteria</taxon>
        <taxon>Pseudomonadati</taxon>
        <taxon>Pseudomonadota</taxon>
        <taxon>Gammaproteobacteria</taxon>
        <taxon>Oceanospirillales</taxon>
        <taxon>Alcanivoracaceae</taxon>
        <taxon>Alcanivorax</taxon>
    </lineage>
</organism>
<evidence type="ECO:0008006" key="5">
    <source>
        <dbReference type="Google" id="ProtNLM"/>
    </source>
</evidence>
<keyword evidence="1" id="KW-0472">Membrane</keyword>
<dbReference type="NCBIfam" id="NF033919">
    <property type="entry name" value="PA2779_fam"/>
    <property type="match status" value="1"/>
</dbReference>
<gene>
    <name evidence="3" type="ORF">A11A3_01907</name>
</gene>